<proteinExistence type="predicted"/>
<keyword evidence="3" id="KW-1185">Reference proteome</keyword>
<dbReference type="RefSeq" id="WP_067363020.1">
    <property type="nucleotide sequence ID" value="NZ_JBIUBN010000007.1"/>
</dbReference>
<accession>A0A136PVJ6</accession>
<dbReference type="EMBL" id="LRQV01000024">
    <property type="protein sequence ID" value="KXK62196.1"/>
    <property type="molecule type" value="Genomic_DNA"/>
</dbReference>
<comment type="caution">
    <text evidence="2">The sequence shown here is derived from an EMBL/GenBank/DDBJ whole genome shotgun (WGS) entry which is preliminary data.</text>
</comment>
<dbReference type="Proteomes" id="UP000070620">
    <property type="component" value="Unassembled WGS sequence"/>
</dbReference>
<name>A0A136PVJ6_9ACTN</name>
<evidence type="ECO:0000313" key="3">
    <source>
        <dbReference type="Proteomes" id="UP000070620"/>
    </source>
</evidence>
<evidence type="ECO:0000256" key="1">
    <source>
        <dbReference type="SAM" id="MobiDB-lite"/>
    </source>
</evidence>
<dbReference type="AlphaFoldDB" id="A0A136PVJ6"/>
<sequence>MTKTDSTGTWRYRWAHRHNERLRQAYRADELAWRQRDGELRRLRAVAAGFGGDPGPDPGLPLALAPDERVHWAVPAARLVEVRHAVVLPAPELTVTLGAPPRRTRRPDGVRVADTGLAVVTNRRLVLLGGRGRRDWAYGRMTGLAHDPAAPVTLIQVLDRRAASGLLLPPAAAAEFRFTLTLAFADAIEQRPAIVAQLDELIAEHAQARPFRPEIATPAQARLTARVPGGRRTVAVAAAGALLVPAVLLDSDPPVSPGIEVAVAATPHAVPAAPAAGSRRPDRSAAADAPSPEVTATRVARSPKPRRATGATPSARDRFCGAPRNPFGYDYCGGERVHHPDEAICAWFSCGQDFWLGEGYLVQCRDGSVSLSGGQPDACARHRGVRRTVWS</sequence>
<dbReference type="OrthoDB" id="3400991at2"/>
<protein>
    <submittedName>
        <fullName evidence="2">Uncharacterized protein</fullName>
    </submittedName>
</protein>
<gene>
    <name evidence="2" type="ORF">AWW66_09750</name>
</gene>
<reference evidence="2 3" key="1">
    <citation type="submission" date="2016-01" db="EMBL/GenBank/DDBJ databases">
        <title>Whole genome sequence and analysis of Micromonospora rosaria DSM 803, which can produce antibacterial substance rosamicin.</title>
        <authorList>
            <person name="Yang H."/>
            <person name="He X."/>
            <person name="Zhu D."/>
        </authorList>
    </citation>
    <scope>NUCLEOTIDE SEQUENCE [LARGE SCALE GENOMIC DNA]</scope>
    <source>
        <strain evidence="2 3">DSM 803</strain>
    </source>
</reference>
<organism evidence="2 3">
    <name type="scientific">Micromonospora rosaria</name>
    <dbReference type="NCBI Taxonomy" id="47874"/>
    <lineage>
        <taxon>Bacteria</taxon>
        <taxon>Bacillati</taxon>
        <taxon>Actinomycetota</taxon>
        <taxon>Actinomycetes</taxon>
        <taxon>Micromonosporales</taxon>
        <taxon>Micromonosporaceae</taxon>
        <taxon>Micromonospora</taxon>
    </lineage>
</organism>
<evidence type="ECO:0000313" key="2">
    <source>
        <dbReference type="EMBL" id="KXK62196.1"/>
    </source>
</evidence>
<feature type="region of interest" description="Disordered" evidence="1">
    <location>
        <begin position="271"/>
        <end position="317"/>
    </location>
</feature>